<dbReference type="HOGENOM" id="CLU_070070_1_0_7"/>
<evidence type="ECO:0000313" key="3">
    <source>
        <dbReference type="Proteomes" id="UP000031135"/>
    </source>
</evidence>
<dbReference type="RefSeq" id="WP_039664744.1">
    <property type="nucleotide sequence ID" value="NZ_CP007772.1"/>
</dbReference>
<sequence length="278" mass="31227">MRKNILALVLFAFCGANALEIQKFKGFSHPESVYVDQNTVYVSNVGKKLAPLDKDNDGFISKLDSNGKILELEFIKNLHAPKGMSKIGNTLYVVDIDVVYGFDVVNKKEVFKLPINNAVFLNDIAVLNDDVLLVSDTGTGYIHKVYLKTKKYENFIHLDPKYGGPNGLLVDQNSLLVAGYDPSDKSGGKVICIDLQSKKIQELSSKIEQFDGIVYDKNKNLLVSSWGKNLQGYIYKIKDNKEEKLKLDYIQGPADMFFDGEYLWVPKMAENAIVKIKL</sequence>
<reference evidence="2 3" key="1">
    <citation type="journal article" date="2014" name="Genome Biol. Evol.">
        <title>Comparative Genomics of the Campylobacter lari Group.</title>
        <authorList>
            <person name="Miller W.G."/>
            <person name="Yee E."/>
            <person name="Chapman M.H."/>
            <person name="Smith T.P."/>
            <person name="Bono J.L."/>
            <person name="Huynh S."/>
            <person name="Parker C.T."/>
            <person name="Vandamme P."/>
            <person name="Luong K."/>
            <person name="Korlach J."/>
        </authorList>
    </citation>
    <scope>NUCLEOTIDE SEQUENCE [LARGE SCALE GENOMIC DNA]</scope>
    <source>
        <strain evidence="2 3">LMG 24374</strain>
    </source>
</reference>
<dbReference type="EMBL" id="CP007772">
    <property type="protein sequence ID" value="AJC90036.1"/>
    <property type="molecule type" value="Genomic_DNA"/>
</dbReference>
<dbReference type="AlphaFoldDB" id="A0A0A8H7J7"/>
<dbReference type="Proteomes" id="UP000031135">
    <property type="component" value="Chromosome"/>
</dbReference>
<organism evidence="2 3">
    <name type="scientific">Campylobacter subantarcticus LMG 24374</name>
    <dbReference type="NCBI Taxonomy" id="1388751"/>
    <lineage>
        <taxon>Bacteria</taxon>
        <taxon>Pseudomonadati</taxon>
        <taxon>Campylobacterota</taxon>
        <taxon>Epsilonproteobacteria</taxon>
        <taxon>Campylobacterales</taxon>
        <taxon>Campylobacteraceae</taxon>
        <taxon>Campylobacter</taxon>
    </lineage>
</organism>
<gene>
    <name evidence="2" type="ORF">CSUB8521_0135</name>
</gene>
<name>A0A0A8H7J7_9BACT</name>
<dbReference type="OrthoDB" id="7675395at2"/>
<accession>A0A0A8H7J7</accession>
<dbReference type="KEGG" id="csm:CSUB8521_0135"/>
<feature type="signal peptide" evidence="1">
    <location>
        <begin position="1"/>
        <end position="18"/>
    </location>
</feature>
<evidence type="ECO:0008006" key="4">
    <source>
        <dbReference type="Google" id="ProtNLM"/>
    </source>
</evidence>
<feature type="chain" id="PRO_5002037503" description="ATP-binding protein" evidence="1">
    <location>
        <begin position="19"/>
        <end position="278"/>
    </location>
</feature>
<proteinExistence type="predicted"/>
<dbReference type="SUPFAM" id="SSF63829">
    <property type="entry name" value="Calcium-dependent phosphotriesterase"/>
    <property type="match status" value="1"/>
</dbReference>
<keyword evidence="1" id="KW-0732">Signal</keyword>
<dbReference type="InterPro" id="IPR011042">
    <property type="entry name" value="6-blade_b-propeller_TolB-like"/>
</dbReference>
<protein>
    <recommendedName>
        <fullName evidence="4">ATP-binding protein</fullName>
    </recommendedName>
</protein>
<evidence type="ECO:0000256" key="1">
    <source>
        <dbReference type="SAM" id="SignalP"/>
    </source>
</evidence>
<dbReference type="Gene3D" id="2.120.10.30">
    <property type="entry name" value="TolB, C-terminal domain"/>
    <property type="match status" value="1"/>
</dbReference>
<evidence type="ECO:0000313" key="2">
    <source>
        <dbReference type="EMBL" id="AJC90036.1"/>
    </source>
</evidence>